<dbReference type="PANTHER" id="PTHR46346">
    <property type="entry name" value="PHOSPHATIDYLINOSITOL N-ACETYLGLUCOSAMINYLTRANSFERASE SUBUNIT P"/>
    <property type="match status" value="1"/>
</dbReference>
<dbReference type="GeneTree" id="ENSGT00390000013771"/>
<feature type="transmembrane region" description="Helical" evidence="6">
    <location>
        <begin position="126"/>
        <end position="149"/>
    </location>
</feature>
<sequence>MPGHLGCGGTRRRFREPRRAQGLHSPGPAAREPQTRAADASGPPRQPDPQSERSAAPEAGGSRGLGLSKATGKMVENSPSPLPERAIYGFVLFLSSQFGFILYLVWAFVPESWLNSLGLTYWPQKYWAVALPVYLLITVVIGYVLLFGINMMSTSPLDSIHTITDNYAKNQQRKNYQEDAIPALRDVPISEVNKMFFLGAKELNT</sequence>
<dbReference type="iPTMnet" id="B8JK67"/>
<dbReference type="AlphaFoldDB" id="B8JK67"/>
<feature type="domain" description="PIG-P" evidence="7">
    <location>
        <begin position="85"/>
        <end position="197"/>
    </location>
</feature>
<dbReference type="BioGRID-ORCS" id="56176">
    <property type="hits" value="5 hits in 81 CRISPR screens"/>
</dbReference>
<dbReference type="ProteomicsDB" id="333065"/>
<feature type="transmembrane region" description="Helical" evidence="6">
    <location>
        <begin position="86"/>
        <end position="106"/>
    </location>
</feature>
<dbReference type="HOGENOM" id="CLU_1337140_0_0_1"/>
<keyword evidence="11" id="KW-1267">Proteomics identification</keyword>
<evidence type="ECO:0000256" key="2">
    <source>
        <dbReference type="ARBA" id="ARBA00022692"/>
    </source>
</evidence>
<keyword evidence="10" id="KW-1185">Reference proteome</keyword>
<proteinExistence type="evidence at protein level"/>
<reference evidence="8 10" key="2">
    <citation type="journal article" date="2011" name="PLoS Biol.">
        <title>Modernizing reference genome assemblies.</title>
        <authorList>
            <person name="Church D.M."/>
            <person name="Schneider V.A."/>
            <person name="Graves T."/>
            <person name="Auger K."/>
            <person name="Cunningham F."/>
            <person name="Bouk N."/>
            <person name="Chen H.C."/>
            <person name="Agarwala R."/>
            <person name="McLaren W.M."/>
            <person name="Ritchie G.R."/>
            <person name="Albracht D."/>
            <person name="Kremitzki M."/>
            <person name="Rock S."/>
            <person name="Kotkiewicz H."/>
            <person name="Kremitzki C."/>
            <person name="Wollam A."/>
            <person name="Trani L."/>
            <person name="Fulton L."/>
            <person name="Fulton R."/>
            <person name="Matthews L."/>
            <person name="Whitehead S."/>
            <person name="Chow W."/>
            <person name="Torrance J."/>
            <person name="Dunn M."/>
            <person name="Harden G."/>
            <person name="Threadgold G."/>
            <person name="Wood J."/>
            <person name="Collins J."/>
            <person name="Heath P."/>
            <person name="Griffiths G."/>
            <person name="Pelan S."/>
            <person name="Grafham D."/>
            <person name="Eichler E.E."/>
            <person name="Weinstock G."/>
            <person name="Mardis E.R."/>
            <person name="Wilson R.K."/>
            <person name="Howe K."/>
            <person name="Flicek P."/>
            <person name="Hubbard T."/>
        </authorList>
    </citation>
    <scope>NUCLEOTIDE SEQUENCE [LARGE SCALE GENOMIC DNA]</scope>
    <source>
        <strain evidence="8 10">C57BL/6J</strain>
    </source>
</reference>
<dbReference type="UCSC" id="uc012ait.1">
    <property type="organism name" value="mouse"/>
</dbReference>
<dbReference type="DNASU" id="56176"/>
<reference evidence="8 10" key="1">
    <citation type="journal article" date="2009" name="PLoS Biol.">
        <title>Lineage-specific biology revealed by a finished genome assembly of the mouse.</title>
        <authorList>
            <consortium name="Mouse Genome Sequencing Consortium"/>
            <person name="Church D.M."/>
            <person name="Goodstadt L."/>
            <person name="Hillier L.W."/>
            <person name="Zody M.C."/>
            <person name="Goldstein S."/>
            <person name="She X."/>
            <person name="Bult C.J."/>
            <person name="Agarwala R."/>
            <person name="Cherry J.L."/>
            <person name="DiCuccio M."/>
            <person name="Hlavina W."/>
            <person name="Kapustin Y."/>
            <person name="Meric P."/>
            <person name="Maglott D."/>
            <person name="Birtle Z."/>
            <person name="Marques A.C."/>
            <person name="Graves T."/>
            <person name="Zhou S."/>
            <person name="Teague B."/>
            <person name="Potamousis K."/>
            <person name="Churas C."/>
            <person name="Place M."/>
            <person name="Herschleb J."/>
            <person name="Runnheim R."/>
            <person name="Forrest D."/>
            <person name="Amos-Landgraf J."/>
            <person name="Schwartz D.C."/>
            <person name="Cheng Z."/>
            <person name="Lindblad-Toh K."/>
            <person name="Eichler E.E."/>
            <person name="Ponting C.P."/>
        </authorList>
    </citation>
    <scope>NUCLEOTIDE SEQUENCE [LARGE SCALE GENOMIC DNA]</scope>
    <source>
        <strain evidence="8 10">C57BL/6J</strain>
    </source>
</reference>
<organism evidence="8 10">
    <name type="scientific">Mus musculus</name>
    <name type="common">Mouse</name>
    <dbReference type="NCBI Taxonomy" id="10090"/>
    <lineage>
        <taxon>Eukaryota</taxon>
        <taxon>Metazoa</taxon>
        <taxon>Chordata</taxon>
        <taxon>Craniata</taxon>
        <taxon>Vertebrata</taxon>
        <taxon>Euteleostomi</taxon>
        <taxon>Mammalia</taxon>
        <taxon>Eutheria</taxon>
        <taxon>Euarchontoglires</taxon>
        <taxon>Glires</taxon>
        <taxon>Rodentia</taxon>
        <taxon>Myomorpha</taxon>
        <taxon>Muroidea</taxon>
        <taxon>Muridae</taxon>
        <taxon>Murinae</taxon>
        <taxon>Mus</taxon>
        <taxon>Mus</taxon>
    </lineage>
</organism>
<keyword evidence="3 6" id="KW-1133">Transmembrane helix</keyword>
<dbReference type="Antibodypedia" id="8411">
    <property type="antibodies" value="122 antibodies from 23 providers"/>
</dbReference>
<dbReference type="Bgee" id="ENSMUSG00000022940">
    <property type="expression patterns" value="Expressed in quadriceps femoris and 81 other cell types or tissues"/>
</dbReference>
<accession>B8JK67</accession>
<evidence type="ECO:0000256" key="3">
    <source>
        <dbReference type="ARBA" id="ARBA00022989"/>
    </source>
</evidence>
<dbReference type="PhylomeDB" id="B8JK67"/>
<dbReference type="InterPro" id="IPR052263">
    <property type="entry name" value="GPI_Anchor_Biosynth"/>
</dbReference>
<evidence type="ECO:0000256" key="1">
    <source>
        <dbReference type="ARBA" id="ARBA00004141"/>
    </source>
</evidence>
<evidence type="ECO:0000313" key="9">
    <source>
        <dbReference type="MGI" id="MGI:1860433"/>
    </source>
</evidence>
<evidence type="ECO:0000256" key="6">
    <source>
        <dbReference type="SAM" id="Phobius"/>
    </source>
</evidence>
<dbReference type="GeneID" id="56176"/>
<evidence type="ECO:0000259" key="7">
    <source>
        <dbReference type="Pfam" id="PF08510"/>
    </source>
</evidence>
<keyword evidence="2 6" id="KW-0812">Transmembrane</keyword>
<dbReference type="GO" id="GO:0016020">
    <property type="term" value="C:membrane"/>
    <property type="evidence" value="ECO:0007669"/>
    <property type="project" value="UniProtKB-SubCell"/>
</dbReference>
<dbReference type="CTD" id="51227"/>
<dbReference type="VEuPathDB" id="HostDB:ENSMUSG00000022940"/>
<evidence type="ECO:0000256" key="5">
    <source>
        <dbReference type="SAM" id="MobiDB-lite"/>
    </source>
</evidence>
<protein>
    <submittedName>
        <fullName evidence="8">Phosphatidylinositol glycan anchor biosynthesis, class P</fullName>
    </submittedName>
</protein>
<feature type="region of interest" description="Disordered" evidence="5">
    <location>
        <begin position="1"/>
        <end position="77"/>
    </location>
</feature>
<comment type="subcellular location">
    <subcellularLocation>
        <location evidence="1">Membrane</location>
        <topology evidence="1">Multi-pass membrane protein</topology>
    </subcellularLocation>
</comment>
<keyword evidence="4 6" id="KW-0472">Membrane</keyword>
<dbReference type="ExpressionAtlas" id="B8JK67">
    <property type="expression patterns" value="baseline and differential"/>
</dbReference>
<dbReference type="OrthoDB" id="690928at2759"/>
<name>B8JK67_MOUSE</name>
<dbReference type="Pfam" id="PF08510">
    <property type="entry name" value="PIG-P"/>
    <property type="match status" value="1"/>
</dbReference>
<dbReference type="RefSeq" id="NP_001153089.1">
    <property type="nucleotide sequence ID" value="NM_001159617.1"/>
</dbReference>
<reference evidence="8" key="3">
    <citation type="submission" date="2025-08" db="UniProtKB">
        <authorList>
            <consortium name="Ensembl"/>
        </authorList>
    </citation>
    <scope>IDENTIFICATION</scope>
    <source>
        <strain evidence="8">C57BL/6J</strain>
    </source>
</reference>
<dbReference type="MGI" id="MGI:1860433">
    <property type="gene designation" value="Pigp"/>
</dbReference>
<dbReference type="Ensembl" id="ENSMUST00000113914.8">
    <property type="protein sequence ID" value="ENSMUSP00000109547.2"/>
    <property type="gene ID" value="ENSMUSG00000022940.18"/>
</dbReference>
<gene>
    <name evidence="8 9" type="primary">Pigp</name>
</gene>
<evidence type="ECO:0000256" key="4">
    <source>
        <dbReference type="ARBA" id="ARBA00023136"/>
    </source>
</evidence>
<reference evidence="8" key="4">
    <citation type="submission" date="2025-09" db="UniProtKB">
        <authorList>
            <consortium name="Ensembl"/>
        </authorList>
    </citation>
    <scope>IDENTIFICATION</scope>
    <source>
        <strain evidence="8">C57BL/6J</strain>
    </source>
</reference>
<evidence type="ECO:0000313" key="10">
    <source>
        <dbReference type="Proteomes" id="UP000000589"/>
    </source>
</evidence>
<evidence type="ECO:0000313" key="8">
    <source>
        <dbReference type="Ensembl" id="ENSMUSP00000109547.2"/>
    </source>
</evidence>
<dbReference type="InterPro" id="IPR013717">
    <property type="entry name" value="PIG-P"/>
</dbReference>
<evidence type="ECO:0007829" key="11">
    <source>
        <dbReference type="ProteomicsDB" id="B8JK67"/>
    </source>
</evidence>
<dbReference type="Proteomes" id="UP000000589">
    <property type="component" value="Chromosome 16"/>
</dbReference>
<dbReference type="PANTHER" id="PTHR46346:SF1">
    <property type="entry name" value="PHOSPHATIDYLINOSITOL N-ACETYLGLUCOSAMINYLTRANSFERASE SUBUNIT P"/>
    <property type="match status" value="1"/>
</dbReference>
<dbReference type="AGR" id="MGI:1860433"/>